<dbReference type="InterPro" id="IPR016071">
    <property type="entry name" value="Staphylococal_nuclease_OB-fold"/>
</dbReference>
<dbReference type="SUPFAM" id="SSF50199">
    <property type="entry name" value="Staphylococcal nuclease"/>
    <property type="match status" value="1"/>
</dbReference>
<dbReference type="InterPro" id="IPR035437">
    <property type="entry name" value="SNase_OB-fold_sf"/>
</dbReference>
<dbReference type="RefSeq" id="WP_252915123.1">
    <property type="nucleotide sequence ID" value="NZ_CP159480.1"/>
</dbReference>
<dbReference type="Pfam" id="PF00565">
    <property type="entry name" value="SNase"/>
    <property type="match status" value="1"/>
</dbReference>
<protein>
    <submittedName>
        <fullName evidence="2">Thermonuclease family protein</fullName>
    </submittedName>
</protein>
<keyword evidence="3" id="KW-1185">Reference proteome</keyword>
<comment type="caution">
    <text evidence="2">The sequence shown here is derived from an EMBL/GenBank/DDBJ whole genome shotgun (WGS) entry which is preliminary data.</text>
</comment>
<name>A0ABT1CNN2_9HYPH</name>
<dbReference type="SMART" id="SM00318">
    <property type="entry name" value="SNc"/>
    <property type="match status" value="1"/>
</dbReference>
<evidence type="ECO:0000313" key="3">
    <source>
        <dbReference type="Proteomes" id="UP001320715"/>
    </source>
</evidence>
<dbReference type="Proteomes" id="UP001320715">
    <property type="component" value="Unassembled WGS sequence"/>
</dbReference>
<dbReference type="PANTHER" id="PTHR12302:SF26">
    <property type="entry name" value="BLR1266 PROTEIN"/>
    <property type="match status" value="1"/>
</dbReference>
<dbReference type="PROSITE" id="PS50830">
    <property type="entry name" value="TNASE_3"/>
    <property type="match status" value="1"/>
</dbReference>
<feature type="domain" description="TNase-like" evidence="1">
    <location>
        <begin position="43"/>
        <end position="162"/>
    </location>
</feature>
<reference evidence="2 3" key="1">
    <citation type="submission" date="2020-01" db="EMBL/GenBank/DDBJ databases">
        <title>Genomes of bacteria type strains.</title>
        <authorList>
            <person name="Chen J."/>
            <person name="Zhu S."/>
            <person name="Yang J."/>
        </authorList>
    </citation>
    <scope>NUCLEOTIDE SEQUENCE [LARGE SCALE GENOMIC DNA]</scope>
    <source>
        <strain evidence="2 3">DSM 16655</strain>
    </source>
</reference>
<dbReference type="Gene3D" id="2.40.50.90">
    <property type="match status" value="1"/>
</dbReference>
<proteinExistence type="predicted"/>
<gene>
    <name evidence="2" type="ORF">GTW23_06425</name>
</gene>
<evidence type="ECO:0000313" key="2">
    <source>
        <dbReference type="EMBL" id="MCO6407809.1"/>
    </source>
</evidence>
<sequence>MRFPGRRSGKRRPRWRRILDICVAVLLFAGAAFFAARMEEFAATEISGSVRVVDGDSLAMGARRLRLKGIDAPELKQRCLRDGLDYGCGLESAAHLRSLVGSTPVDCKGEGIDRYGRDLVRCRSGGIDLNAAMVRSGHAVAFGDYVLAEAEARSARAGLWAGEFEQPKAWRAVHGGLDEDFHAGLSTLTAFLRRLFGV</sequence>
<accession>A0ABT1CNN2</accession>
<evidence type="ECO:0000259" key="1">
    <source>
        <dbReference type="PROSITE" id="PS50830"/>
    </source>
</evidence>
<dbReference type="EMBL" id="JAAAML010000001">
    <property type="protein sequence ID" value="MCO6407809.1"/>
    <property type="molecule type" value="Genomic_DNA"/>
</dbReference>
<organism evidence="2 3">
    <name type="scientific">Hoeflea alexandrii</name>
    <dbReference type="NCBI Taxonomy" id="288436"/>
    <lineage>
        <taxon>Bacteria</taxon>
        <taxon>Pseudomonadati</taxon>
        <taxon>Pseudomonadota</taxon>
        <taxon>Alphaproteobacteria</taxon>
        <taxon>Hyphomicrobiales</taxon>
        <taxon>Rhizobiaceae</taxon>
        <taxon>Hoeflea</taxon>
    </lineage>
</organism>
<dbReference type="PANTHER" id="PTHR12302">
    <property type="entry name" value="EBNA2 BINDING PROTEIN P100"/>
    <property type="match status" value="1"/>
</dbReference>